<gene>
    <name evidence="1" type="ORF">P775_19165</name>
</gene>
<evidence type="ECO:0000313" key="2">
    <source>
        <dbReference type="Proteomes" id="UP000231259"/>
    </source>
</evidence>
<accession>A0A2G8RAX2</accession>
<dbReference type="RefSeq" id="WP_099912330.1">
    <property type="nucleotide sequence ID" value="NZ_AWWI01000121.1"/>
</dbReference>
<organism evidence="1 2">
    <name type="scientific">Puniceibacterium antarcticum</name>
    <dbReference type="NCBI Taxonomy" id="1206336"/>
    <lineage>
        <taxon>Bacteria</taxon>
        <taxon>Pseudomonadati</taxon>
        <taxon>Pseudomonadota</taxon>
        <taxon>Alphaproteobacteria</taxon>
        <taxon>Rhodobacterales</taxon>
        <taxon>Paracoccaceae</taxon>
        <taxon>Puniceibacterium</taxon>
    </lineage>
</organism>
<evidence type="ECO:0000313" key="1">
    <source>
        <dbReference type="EMBL" id="PIL18694.1"/>
    </source>
</evidence>
<dbReference type="EMBL" id="AWWI01000121">
    <property type="protein sequence ID" value="PIL18694.1"/>
    <property type="molecule type" value="Genomic_DNA"/>
</dbReference>
<dbReference type="Gene3D" id="3.40.50.11310">
    <property type="entry name" value="Bacterial phosphonate metabolism protein PhnH"/>
    <property type="match status" value="1"/>
</dbReference>
<dbReference type="NCBIfam" id="TIGR03292">
    <property type="entry name" value="PhnH_redo"/>
    <property type="match status" value="1"/>
</dbReference>
<dbReference type="InterPro" id="IPR008772">
    <property type="entry name" value="Phosphonate_metab_PhnH"/>
</dbReference>
<dbReference type="GO" id="GO:0019634">
    <property type="term" value="P:organic phosphonate metabolic process"/>
    <property type="evidence" value="ECO:0007669"/>
    <property type="project" value="InterPro"/>
</dbReference>
<comment type="caution">
    <text evidence="1">The sequence shown here is derived from an EMBL/GenBank/DDBJ whole genome shotgun (WGS) entry which is preliminary data.</text>
</comment>
<keyword evidence="2" id="KW-1185">Reference proteome</keyword>
<dbReference type="InterPro" id="IPR038058">
    <property type="entry name" value="PhnH-like_sp"/>
</dbReference>
<protein>
    <recommendedName>
        <fullName evidence="3">Phosphonate C-P lyase system protein PhnH</fullName>
    </recommendedName>
</protein>
<name>A0A2G8RAX2_9RHOB</name>
<dbReference type="Proteomes" id="UP000231259">
    <property type="component" value="Unassembled WGS sequence"/>
</dbReference>
<evidence type="ECO:0008006" key="3">
    <source>
        <dbReference type="Google" id="ProtNLM"/>
    </source>
</evidence>
<dbReference type="SUPFAM" id="SSF159709">
    <property type="entry name" value="PhnH-like"/>
    <property type="match status" value="1"/>
</dbReference>
<sequence length="186" mass="19157">MNALAAGFANPPQESARAFRAAMQAMACPGTIQNITGPEVPGLSPAAALLLLTLTDGTTPVLLTGDAAQSQDWLTFHTGAPKAGSAAEAAFAVGRWDDLGPLNPYPVGTPDYPDRSATLIVEMAEISGDGPRLTGPGIETEVQMSLPDADALRLNAALYPLGVDLFLTCGSRLAALPRSTRIAEDG</sequence>
<dbReference type="AlphaFoldDB" id="A0A2G8RAX2"/>
<dbReference type="OrthoDB" id="9814509at2"/>
<reference evidence="1 2" key="1">
    <citation type="submission" date="2013-09" db="EMBL/GenBank/DDBJ databases">
        <title>Genome sequencing of Phaeobacter antarcticus sp. nov. SM1211.</title>
        <authorList>
            <person name="Zhang X.-Y."/>
            <person name="Liu C."/>
            <person name="Chen X.-L."/>
            <person name="Xie B.-B."/>
            <person name="Qin Q.-L."/>
            <person name="Rong J.-C."/>
            <person name="Zhang Y.-Z."/>
        </authorList>
    </citation>
    <scope>NUCLEOTIDE SEQUENCE [LARGE SCALE GENOMIC DNA]</scope>
    <source>
        <strain evidence="1 2">SM1211</strain>
    </source>
</reference>
<dbReference type="Pfam" id="PF05845">
    <property type="entry name" value="PhnH"/>
    <property type="match status" value="1"/>
</dbReference>
<proteinExistence type="predicted"/>
<dbReference type="PIRSF" id="PIRSF020680">
    <property type="entry name" value="PhnH"/>
    <property type="match status" value="1"/>
</dbReference>